<dbReference type="EMBL" id="CP031357">
    <property type="protein sequence ID" value="AXK42421.1"/>
    <property type="molecule type" value="Genomic_DNA"/>
</dbReference>
<dbReference type="PANTHER" id="PTHR47894">
    <property type="entry name" value="HTH-TYPE TRANSCRIPTIONAL REGULATOR GADX"/>
    <property type="match status" value="1"/>
</dbReference>
<dbReference type="GO" id="GO:0000976">
    <property type="term" value="F:transcription cis-regulatory region binding"/>
    <property type="evidence" value="ECO:0007669"/>
    <property type="project" value="TreeGrafter"/>
</dbReference>
<dbReference type="InterPro" id="IPR018060">
    <property type="entry name" value="HTH_AraC"/>
</dbReference>
<gene>
    <name evidence="6" type="ORF">DVR09_08830</name>
</gene>
<reference evidence="7" key="1">
    <citation type="submission" date="2018-07" db="EMBL/GenBank/DDBJ databases">
        <title>Genome sequence of Erythrobacter strain YH-07, an antagonistic bacterium isolated from Yellow Sea.</title>
        <authorList>
            <person name="Tang T."/>
            <person name="Liu Q."/>
            <person name="Sun X."/>
        </authorList>
    </citation>
    <scope>NUCLEOTIDE SEQUENCE [LARGE SCALE GENOMIC DNA]</scope>
    <source>
        <strain evidence="7">YH-07</strain>
    </source>
</reference>
<protein>
    <submittedName>
        <fullName evidence="6">AraC family transcriptional regulator</fullName>
    </submittedName>
</protein>
<keyword evidence="2" id="KW-0238">DNA-binding</keyword>
<dbReference type="KEGG" id="err:DVR09_08830"/>
<keyword evidence="3" id="KW-0804">Transcription</keyword>
<evidence type="ECO:0000259" key="5">
    <source>
        <dbReference type="PROSITE" id="PS01124"/>
    </source>
</evidence>
<dbReference type="GO" id="GO:0005829">
    <property type="term" value="C:cytosol"/>
    <property type="evidence" value="ECO:0007669"/>
    <property type="project" value="TreeGrafter"/>
</dbReference>
<accession>A0A345YER9</accession>
<dbReference type="OrthoDB" id="9805730at2"/>
<evidence type="ECO:0000256" key="4">
    <source>
        <dbReference type="SAM" id="MobiDB-lite"/>
    </source>
</evidence>
<evidence type="ECO:0000256" key="1">
    <source>
        <dbReference type="ARBA" id="ARBA00023015"/>
    </source>
</evidence>
<keyword evidence="1" id="KW-0805">Transcription regulation</keyword>
<dbReference type="GO" id="GO:0003700">
    <property type="term" value="F:DNA-binding transcription factor activity"/>
    <property type="evidence" value="ECO:0007669"/>
    <property type="project" value="InterPro"/>
</dbReference>
<dbReference type="Proteomes" id="UP000254508">
    <property type="component" value="Chromosome"/>
</dbReference>
<dbReference type="SMART" id="SM00342">
    <property type="entry name" value="HTH_ARAC"/>
    <property type="match status" value="1"/>
</dbReference>
<evidence type="ECO:0000256" key="2">
    <source>
        <dbReference type="ARBA" id="ARBA00023125"/>
    </source>
</evidence>
<dbReference type="PANTHER" id="PTHR47894:SF1">
    <property type="entry name" value="HTH-TYPE TRANSCRIPTIONAL REGULATOR VQSM"/>
    <property type="match status" value="1"/>
</dbReference>
<feature type="region of interest" description="Disordered" evidence="4">
    <location>
        <begin position="1"/>
        <end position="22"/>
    </location>
</feature>
<feature type="domain" description="HTH araC/xylS-type" evidence="5">
    <location>
        <begin position="223"/>
        <end position="320"/>
    </location>
</feature>
<dbReference type="RefSeq" id="WP_115416602.1">
    <property type="nucleotide sequence ID" value="NZ_CP031357.1"/>
</dbReference>
<dbReference type="Gene3D" id="1.10.10.60">
    <property type="entry name" value="Homeodomain-like"/>
    <property type="match status" value="1"/>
</dbReference>
<proteinExistence type="predicted"/>
<evidence type="ECO:0000313" key="7">
    <source>
        <dbReference type="Proteomes" id="UP000254508"/>
    </source>
</evidence>
<dbReference type="SUPFAM" id="SSF46689">
    <property type="entry name" value="Homeodomain-like"/>
    <property type="match status" value="1"/>
</dbReference>
<dbReference type="AlphaFoldDB" id="A0A345YER9"/>
<keyword evidence="7" id="KW-1185">Reference proteome</keyword>
<dbReference type="PROSITE" id="PS01124">
    <property type="entry name" value="HTH_ARAC_FAMILY_2"/>
    <property type="match status" value="1"/>
</dbReference>
<sequence>MPGRASIGEGEHRDPADGASAIDPDLSPCEYFGMMRVRLAEIEDETCALSSRPLLLGATNLVGERIRDAASLADAMRLSAQTYNLLHGGSYNRIERQGNRILYRMDDAEFPFTFAGGPSTRATVMEGVLIFVHTLLEMWAGRELTSHLRAVHSRRSRRGGDAMLGYWSVPVRLGAPAYMLEYAGTAGDLAPGSTAQTLDSIDVYDRILTSLARSDGADAHQPGDLVSRVRSKLESGLDDQGQVARALGMSVASLRRKLSETGHGFRQLRAEMLDRRARRLLGAGRSPEAVADLLGFADARSFARAFKQWTGTTPARFAADTLSENVLSDCASASSTP</sequence>
<evidence type="ECO:0000313" key="6">
    <source>
        <dbReference type="EMBL" id="AXK42421.1"/>
    </source>
</evidence>
<dbReference type="Pfam" id="PF12833">
    <property type="entry name" value="HTH_18"/>
    <property type="match status" value="1"/>
</dbReference>
<organism evidence="6 7">
    <name type="scientific">Erythrobacter aureus</name>
    <dbReference type="NCBI Taxonomy" id="2182384"/>
    <lineage>
        <taxon>Bacteria</taxon>
        <taxon>Pseudomonadati</taxon>
        <taxon>Pseudomonadota</taxon>
        <taxon>Alphaproteobacteria</taxon>
        <taxon>Sphingomonadales</taxon>
        <taxon>Erythrobacteraceae</taxon>
        <taxon>Erythrobacter/Porphyrobacter group</taxon>
        <taxon>Erythrobacter</taxon>
    </lineage>
</organism>
<dbReference type="InterPro" id="IPR009057">
    <property type="entry name" value="Homeodomain-like_sf"/>
</dbReference>
<name>A0A345YER9_9SPHN</name>
<evidence type="ECO:0000256" key="3">
    <source>
        <dbReference type="ARBA" id="ARBA00023163"/>
    </source>
</evidence>